<dbReference type="Gene3D" id="1.20.120.1750">
    <property type="match status" value="1"/>
</dbReference>
<evidence type="ECO:0000256" key="7">
    <source>
        <dbReference type="ARBA" id="ARBA00022833"/>
    </source>
</evidence>
<proteinExistence type="predicted"/>
<evidence type="ECO:0000259" key="10">
    <source>
        <dbReference type="PROSITE" id="PS50089"/>
    </source>
</evidence>
<dbReference type="PROSITE" id="PS51873">
    <property type="entry name" value="TRIAD"/>
    <property type="match status" value="1"/>
</dbReference>
<evidence type="ECO:0000313" key="12">
    <source>
        <dbReference type="EMBL" id="KAF2866596.1"/>
    </source>
</evidence>
<keyword evidence="5 8" id="KW-0863">Zinc-finger</keyword>
<feature type="domain" description="RING-type" evidence="10">
    <location>
        <begin position="529"/>
        <end position="572"/>
    </location>
</feature>
<keyword evidence="3" id="KW-0479">Metal-binding</keyword>
<dbReference type="InterPro" id="IPR001841">
    <property type="entry name" value="Znf_RING"/>
</dbReference>
<evidence type="ECO:0000256" key="1">
    <source>
        <dbReference type="ARBA" id="ARBA00004906"/>
    </source>
</evidence>
<evidence type="ECO:0000256" key="6">
    <source>
        <dbReference type="ARBA" id="ARBA00022786"/>
    </source>
</evidence>
<dbReference type="CDD" id="cd22585">
    <property type="entry name" value="Rcat_RBR_DEAH12-like"/>
    <property type="match status" value="1"/>
</dbReference>
<evidence type="ECO:0000259" key="11">
    <source>
        <dbReference type="PROSITE" id="PS51873"/>
    </source>
</evidence>
<organism evidence="12 13">
    <name type="scientific">Massariosphaeria phaeospora</name>
    <dbReference type="NCBI Taxonomy" id="100035"/>
    <lineage>
        <taxon>Eukaryota</taxon>
        <taxon>Fungi</taxon>
        <taxon>Dikarya</taxon>
        <taxon>Ascomycota</taxon>
        <taxon>Pezizomycotina</taxon>
        <taxon>Dothideomycetes</taxon>
        <taxon>Pleosporomycetidae</taxon>
        <taxon>Pleosporales</taxon>
        <taxon>Pleosporales incertae sedis</taxon>
        <taxon>Massariosphaeria</taxon>
    </lineage>
</organism>
<feature type="region of interest" description="Disordered" evidence="9">
    <location>
        <begin position="1"/>
        <end position="23"/>
    </location>
</feature>
<dbReference type="GO" id="GO:0004842">
    <property type="term" value="F:ubiquitin-protein transferase activity"/>
    <property type="evidence" value="ECO:0007669"/>
    <property type="project" value="TreeGrafter"/>
</dbReference>
<reference evidence="12 13" key="1">
    <citation type="submission" date="2020-01" db="EMBL/GenBank/DDBJ databases">
        <authorList>
            <consortium name="DOE Joint Genome Institute"/>
            <person name="Haridas S."/>
            <person name="Albert R."/>
            <person name="Binder M."/>
            <person name="Bloem J."/>
            <person name="Labutti K."/>
            <person name="Salamov A."/>
            <person name="Andreopoulos B."/>
            <person name="Baker S.E."/>
            <person name="Barry K."/>
            <person name="Bills G."/>
            <person name="Bluhm B.H."/>
            <person name="Cannon C."/>
            <person name="Castanera R."/>
            <person name="Culley D.E."/>
            <person name="Daum C."/>
            <person name="Ezra D."/>
            <person name="Gonzalez J.B."/>
            <person name="Henrissat B."/>
            <person name="Kuo A."/>
            <person name="Liang C."/>
            <person name="Lipzen A."/>
            <person name="Lutzoni F."/>
            <person name="Magnuson J."/>
            <person name="Mondo S."/>
            <person name="Nolan M."/>
            <person name="Ohm R."/>
            <person name="Pangilinan J."/>
            <person name="Park H.-J.H."/>
            <person name="Ramirez L."/>
            <person name="Alfaro M."/>
            <person name="Sun H."/>
            <person name="Tritt A."/>
            <person name="Yoshinaga Y."/>
            <person name="Zwiers L.-H.L."/>
            <person name="Turgeon B.G."/>
            <person name="Goodwin S.B."/>
            <person name="Spatafora J.W."/>
            <person name="Crous P.W."/>
            <person name="Grigoriev I.V."/>
        </authorList>
    </citation>
    <scope>NUCLEOTIDE SEQUENCE [LARGE SCALE GENOMIC DNA]</scope>
    <source>
        <strain evidence="12 13">CBS 611.86</strain>
    </source>
</reference>
<dbReference type="AlphaFoldDB" id="A0A7C8M2C4"/>
<gene>
    <name evidence="12" type="ORF">BDV95DRAFT_598843</name>
</gene>
<dbReference type="GO" id="GO:0000151">
    <property type="term" value="C:ubiquitin ligase complex"/>
    <property type="evidence" value="ECO:0007669"/>
    <property type="project" value="TreeGrafter"/>
</dbReference>
<evidence type="ECO:0000256" key="8">
    <source>
        <dbReference type="PROSITE-ProRule" id="PRU00175"/>
    </source>
</evidence>
<dbReference type="InterPro" id="IPR013083">
    <property type="entry name" value="Znf_RING/FYVE/PHD"/>
</dbReference>
<dbReference type="PROSITE" id="PS00518">
    <property type="entry name" value="ZF_RING_1"/>
    <property type="match status" value="1"/>
</dbReference>
<feature type="compositionally biased region" description="Polar residues" evidence="9">
    <location>
        <begin position="1"/>
        <end position="11"/>
    </location>
</feature>
<dbReference type="GO" id="GO:0097039">
    <property type="term" value="P:protein linear polyubiquitination"/>
    <property type="evidence" value="ECO:0007669"/>
    <property type="project" value="TreeGrafter"/>
</dbReference>
<evidence type="ECO:0000256" key="9">
    <source>
        <dbReference type="SAM" id="MobiDB-lite"/>
    </source>
</evidence>
<keyword evidence="13" id="KW-1185">Reference proteome</keyword>
<keyword evidence="7" id="KW-0862">Zinc</keyword>
<sequence length="754" mass="83052">MQGRENINTHGQGVELNEDEDQEPEDLIRVFSGASVQFNEFGHVLKVSLPTDYSVACITGLPPGTTPEAVVNTLCDLGFNLDINQVRIPSQGVLSETRATVKMDDPLFAQELSSRLNTTQSVLSAAPLATAMKRTDCRKVSISWHKAAHKAWLNFGTGELANRVAGKFNDGRFTCLGRRVKSSAGKQTSSYNIYSKNPVPWTITLSDIPREATVADIKRAITSRYDDPRHIEMGDISYQASDAEVSIEVRSQLEKHGPLESFHLFCAPTGKRVKATAWFQDEVDARSAHSLNDVQLDILGKGRLTVALVSSAKVKVPTAVYTASKIRIDEAQTSWKQRYLTFRVYPDARQQFTSLKVEGANAKDVAAARKELDQILSGEIITDGGRALWSPAFSTNGNAWRKLKAIEAELKVIVVRSKSKRQLRFHGSPEKLQQAVSRIVELLKEEPTTVHAIDLPPHDLAWAVQGGFKEIEQALGKHVAVFDVASRRLLINGTFEQHALALAITQGKPVSKPHRPLPDTSSATLTEDCPICFCEAENAVQTACKHTYCLECLEEYCKSVASTSKEEFKIKCQGDAGNCTAVFALRELNAHISSSTFEAVLRSSFEEYTQRHPETFRWCPTPECGFIYRCAATSTSASAAATGRLPSYVCPNCFESLCTSCHAQHGAYTCAEYKDIASGGLTALAKLKKQLNIKDCPKCSTPMEKTSGCNHMTCGGCKTHICWVCMAVFERQQPCYDHMNKEHGGIGLDYGYMD</sequence>
<dbReference type="InterPro" id="IPR051628">
    <property type="entry name" value="LUBAC_E3_Ligases"/>
</dbReference>
<dbReference type="CDD" id="cd16449">
    <property type="entry name" value="RING-HC"/>
    <property type="match status" value="1"/>
</dbReference>
<dbReference type="GO" id="GO:0008270">
    <property type="term" value="F:zinc ion binding"/>
    <property type="evidence" value="ECO:0007669"/>
    <property type="project" value="UniProtKB-KW"/>
</dbReference>
<protein>
    <recommendedName>
        <fullName evidence="14">RING-type domain-containing protein</fullName>
    </recommendedName>
</protein>
<dbReference type="InterPro" id="IPR044066">
    <property type="entry name" value="TRIAD_supradom"/>
</dbReference>
<dbReference type="OrthoDB" id="10009520at2759"/>
<dbReference type="SMART" id="SM00647">
    <property type="entry name" value="IBR"/>
    <property type="match status" value="2"/>
</dbReference>
<evidence type="ECO:0008006" key="14">
    <source>
        <dbReference type="Google" id="ProtNLM"/>
    </source>
</evidence>
<comment type="caution">
    <text evidence="12">The sequence shown here is derived from an EMBL/GenBank/DDBJ whole genome shotgun (WGS) entry which is preliminary data.</text>
</comment>
<dbReference type="InterPro" id="IPR017907">
    <property type="entry name" value="Znf_RING_CS"/>
</dbReference>
<keyword evidence="4" id="KW-0677">Repeat</keyword>
<evidence type="ECO:0000256" key="4">
    <source>
        <dbReference type="ARBA" id="ARBA00022737"/>
    </source>
</evidence>
<dbReference type="InterPro" id="IPR002867">
    <property type="entry name" value="IBR_dom"/>
</dbReference>
<comment type="pathway">
    <text evidence="1">Protein modification; protein ubiquitination.</text>
</comment>
<dbReference type="Proteomes" id="UP000481861">
    <property type="component" value="Unassembled WGS sequence"/>
</dbReference>
<dbReference type="EMBL" id="JAADJZ010000027">
    <property type="protein sequence ID" value="KAF2866596.1"/>
    <property type="molecule type" value="Genomic_DNA"/>
</dbReference>
<dbReference type="Pfam" id="PF01485">
    <property type="entry name" value="IBR"/>
    <property type="match status" value="1"/>
</dbReference>
<dbReference type="PANTHER" id="PTHR22770">
    <property type="entry name" value="UBIQUITIN CONJUGATING ENZYME 7 INTERACTING PROTEIN-RELATED"/>
    <property type="match status" value="1"/>
</dbReference>
<dbReference type="PROSITE" id="PS50089">
    <property type="entry name" value="ZF_RING_2"/>
    <property type="match status" value="1"/>
</dbReference>
<dbReference type="CDD" id="cd20335">
    <property type="entry name" value="BRcat_RBR"/>
    <property type="match status" value="1"/>
</dbReference>
<keyword evidence="2" id="KW-0808">Transferase</keyword>
<evidence type="ECO:0000313" key="13">
    <source>
        <dbReference type="Proteomes" id="UP000481861"/>
    </source>
</evidence>
<keyword evidence="6" id="KW-0833">Ubl conjugation pathway</keyword>
<dbReference type="GO" id="GO:0043161">
    <property type="term" value="P:proteasome-mediated ubiquitin-dependent protein catabolic process"/>
    <property type="evidence" value="ECO:0007669"/>
    <property type="project" value="TreeGrafter"/>
</dbReference>
<feature type="domain" description="RING-type" evidence="11">
    <location>
        <begin position="525"/>
        <end position="752"/>
    </location>
</feature>
<dbReference type="GO" id="GO:0043130">
    <property type="term" value="F:ubiquitin binding"/>
    <property type="evidence" value="ECO:0007669"/>
    <property type="project" value="TreeGrafter"/>
</dbReference>
<name>A0A7C8M2C4_9PLEO</name>
<dbReference type="PANTHER" id="PTHR22770:SF13">
    <property type="entry name" value="RING-TYPE DOMAIN-CONTAINING PROTEIN"/>
    <property type="match status" value="1"/>
</dbReference>
<dbReference type="Gene3D" id="3.30.40.10">
    <property type="entry name" value="Zinc/RING finger domain, C3HC4 (zinc finger)"/>
    <property type="match status" value="1"/>
</dbReference>
<evidence type="ECO:0000256" key="5">
    <source>
        <dbReference type="ARBA" id="ARBA00022771"/>
    </source>
</evidence>
<evidence type="ECO:0000256" key="3">
    <source>
        <dbReference type="ARBA" id="ARBA00022723"/>
    </source>
</evidence>
<dbReference type="SUPFAM" id="SSF57850">
    <property type="entry name" value="RING/U-box"/>
    <property type="match status" value="2"/>
</dbReference>
<accession>A0A7C8M2C4</accession>
<dbReference type="Pfam" id="PF22191">
    <property type="entry name" value="IBR_1"/>
    <property type="match status" value="1"/>
</dbReference>
<evidence type="ECO:0000256" key="2">
    <source>
        <dbReference type="ARBA" id="ARBA00022679"/>
    </source>
</evidence>